<comment type="similarity">
    <text evidence="1 5">Belongs to the heat shock protein 90 family.</text>
</comment>
<dbReference type="InterPro" id="IPR036890">
    <property type="entry name" value="HATPase_C_sf"/>
</dbReference>
<comment type="subunit">
    <text evidence="5">Homodimer.</text>
</comment>
<dbReference type="NCBIfam" id="NF003555">
    <property type="entry name" value="PRK05218.1"/>
    <property type="match status" value="1"/>
</dbReference>
<evidence type="ECO:0000313" key="6">
    <source>
        <dbReference type="EMBL" id="WPB86864.1"/>
    </source>
</evidence>
<reference evidence="6 7" key="1">
    <citation type="submission" date="2023-11" db="EMBL/GenBank/DDBJ databases">
        <title>Arctic aerobic anoxygenic photoheterotroph Sediminicoccus rosea KRV36 adapts its photosynthesis to long days of polar summer.</title>
        <authorList>
            <person name="Tomasch J."/>
            <person name="Kopejtka K."/>
            <person name="Bily T."/>
            <person name="Gardiner A.T."/>
            <person name="Gardian Z."/>
            <person name="Shivaramu S."/>
            <person name="Koblizek M."/>
            <person name="Engelhardt F."/>
            <person name="Kaftan D."/>
        </authorList>
    </citation>
    <scope>NUCLEOTIDE SEQUENCE [LARGE SCALE GENOMIC DNA]</scope>
    <source>
        <strain evidence="6 7">R-30</strain>
    </source>
</reference>
<dbReference type="CDD" id="cd16927">
    <property type="entry name" value="HATPase_Hsp90-like"/>
    <property type="match status" value="1"/>
</dbReference>
<organism evidence="6 7">
    <name type="scientific">Sediminicoccus rosea</name>
    <dbReference type="NCBI Taxonomy" id="1225128"/>
    <lineage>
        <taxon>Bacteria</taxon>
        <taxon>Pseudomonadati</taxon>
        <taxon>Pseudomonadota</taxon>
        <taxon>Alphaproteobacteria</taxon>
        <taxon>Acetobacterales</taxon>
        <taxon>Roseomonadaceae</taxon>
        <taxon>Sediminicoccus</taxon>
    </lineage>
</organism>
<dbReference type="Gene3D" id="3.30.230.80">
    <property type="match status" value="1"/>
</dbReference>
<proteinExistence type="inferred from homology"/>
<dbReference type="SUPFAM" id="SSF110942">
    <property type="entry name" value="HSP90 C-terminal domain"/>
    <property type="match status" value="1"/>
</dbReference>
<evidence type="ECO:0000313" key="7">
    <source>
        <dbReference type="Proteomes" id="UP001305521"/>
    </source>
</evidence>
<feature type="region of interest" description="A; substrate-binding" evidence="5">
    <location>
        <begin position="1"/>
        <end position="326"/>
    </location>
</feature>
<dbReference type="InterPro" id="IPR020568">
    <property type="entry name" value="Ribosomal_Su5_D2-typ_SF"/>
</dbReference>
<dbReference type="Gene3D" id="1.20.120.790">
    <property type="entry name" value="Heat shock protein 90, C-terminal domain"/>
    <property type="match status" value="1"/>
</dbReference>
<dbReference type="Gene3D" id="3.30.565.10">
    <property type="entry name" value="Histidine kinase-like ATPase, C-terminal domain"/>
    <property type="match status" value="1"/>
</dbReference>
<name>A0ABZ0PMA0_9PROT</name>
<dbReference type="PRINTS" id="PR00775">
    <property type="entry name" value="HEATSHOCK90"/>
</dbReference>
<dbReference type="Proteomes" id="UP001305521">
    <property type="component" value="Chromosome"/>
</dbReference>
<feature type="region of interest" description="C" evidence="5">
    <location>
        <begin position="533"/>
        <end position="605"/>
    </location>
</feature>
<accession>A0ABZ0PMA0</accession>
<dbReference type="SUPFAM" id="SSF55874">
    <property type="entry name" value="ATPase domain of HSP90 chaperone/DNA topoisomerase II/histidine kinase"/>
    <property type="match status" value="1"/>
</dbReference>
<gene>
    <name evidence="5 6" type="primary">htpG</name>
    <name evidence="6" type="ORF">R9Z33_08285</name>
</gene>
<keyword evidence="5" id="KW-0346">Stress response</keyword>
<keyword evidence="3 5" id="KW-0067">ATP-binding</keyword>
<keyword evidence="4 5" id="KW-0143">Chaperone</keyword>
<dbReference type="InterPro" id="IPR001404">
    <property type="entry name" value="Hsp90_fam"/>
</dbReference>
<comment type="caution">
    <text evidence="5">Lacks conserved residue(s) required for the propagation of feature annotation.</text>
</comment>
<keyword evidence="5" id="KW-0963">Cytoplasm</keyword>
<dbReference type="PIRSF" id="PIRSF002583">
    <property type="entry name" value="Hsp90"/>
    <property type="match status" value="1"/>
</dbReference>
<protein>
    <recommendedName>
        <fullName evidence="5">Chaperone protein HtpG</fullName>
    </recommendedName>
    <alternativeName>
        <fullName evidence="5">Heat shock protein HtpG</fullName>
    </alternativeName>
    <alternativeName>
        <fullName evidence="5">High temperature protein G</fullName>
    </alternativeName>
</protein>
<comment type="function">
    <text evidence="5">Molecular chaperone. Has ATPase activity.</text>
</comment>
<dbReference type="InterPro" id="IPR037196">
    <property type="entry name" value="HSP90_C"/>
</dbReference>
<dbReference type="HAMAP" id="MF_00505">
    <property type="entry name" value="HSP90"/>
    <property type="match status" value="1"/>
</dbReference>
<dbReference type="SUPFAM" id="SSF54211">
    <property type="entry name" value="Ribosomal protein S5 domain 2-like"/>
    <property type="match status" value="1"/>
</dbReference>
<evidence type="ECO:0000256" key="2">
    <source>
        <dbReference type="ARBA" id="ARBA00022741"/>
    </source>
</evidence>
<evidence type="ECO:0000256" key="3">
    <source>
        <dbReference type="ARBA" id="ARBA00022840"/>
    </source>
</evidence>
<dbReference type="EMBL" id="CP137852">
    <property type="protein sequence ID" value="WPB86864.1"/>
    <property type="molecule type" value="Genomic_DNA"/>
</dbReference>
<comment type="subcellular location">
    <subcellularLocation>
        <location evidence="5">Cytoplasm</location>
    </subcellularLocation>
</comment>
<evidence type="ECO:0000256" key="1">
    <source>
        <dbReference type="ARBA" id="ARBA00008239"/>
    </source>
</evidence>
<dbReference type="RefSeq" id="WP_318650820.1">
    <property type="nucleotide sequence ID" value="NZ_CP137852.1"/>
</dbReference>
<keyword evidence="2 5" id="KW-0547">Nucleotide-binding</keyword>
<evidence type="ECO:0000256" key="5">
    <source>
        <dbReference type="HAMAP-Rule" id="MF_00505"/>
    </source>
</evidence>
<keyword evidence="7" id="KW-1185">Reference proteome</keyword>
<dbReference type="Gene3D" id="3.40.50.11260">
    <property type="match status" value="1"/>
</dbReference>
<dbReference type="Pfam" id="PF00183">
    <property type="entry name" value="HSP90"/>
    <property type="match status" value="1"/>
</dbReference>
<evidence type="ECO:0000256" key="4">
    <source>
        <dbReference type="ARBA" id="ARBA00023186"/>
    </source>
</evidence>
<sequence length="605" mass="66559">MSETVERHEFGAEVGRLLDLVVHALYSEREIFLRELVANAADAVDRRRFEALTNEALALPAEAKLRITPDKAARTLTISDAGIGMGKAELAQHLGTIARSGTRAFAQSLAEAPAGEKPSLIGQFGVGFYSAFMVAERVEVTSRRAGTEEAWLWASEGKGDYTLAPAERADAGTDIVLHMKADAEEFLEPFRLSAIIRKWADHIAIPIMVVKDGKEEPANEGTALWQKPKSEVSEESYTEFYRHLGHMFDSPWATLHWRAEGALDFSALLFIPGMKPFQAVEEERKSPVRLHVRRMFITDEAELLPPFLRFVQGVVDTEDLPLNVSREMLQATPVLARIRRAVTNRVLSELKSKAKDAEGYAKFWENFGTVLKEGVWEPGEHQKDVAALLRFRSTAVEGWTSLADYVSRMKEGQEAIHILVGDDAAALAKSPQLEGYRARGLEVLLLSDQIDAFWPERLGSFEEKPIRSITQGAAKLTPAEGEEAAPDVSALLERLKTALSEHVSEVRATDRLVESAAVLAAGEFGPDLAMQRLLRRAGRGFAGGLPVLEVNPRHALIRKLAEGEFDDAALAEQAGLIFDLARLQDGDSPRDPADFARRVAAALAG</sequence>
<dbReference type="InterPro" id="IPR020575">
    <property type="entry name" value="Hsp90_N"/>
</dbReference>
<dbReference type="Pfam" id="PF13589">
    <property type="entry name" value="HATPase_c_3"/>
    <property type="match status" value="1"/>
</dbReference>
<dbReference type="PANTHER" id="PTHR11528">
    <property type="entry name" value="HEAT SHOCK PROTEIN 90 FAMILY MEMBER"/>
    <property type="match status" value="1"/>
</dbReference>